<keyword evidence="2 4" id="KW-0238">DNA-binding</keyword>
<organism evidence="7 8">
    <name type="scientific">Thermomonospora echinospora</name>
    <dbReference type="NCBI Taxonomy" id="1992"/>
    <lineage>
        <taxon>Bacteria</taxon>
        <taxon>Bacillati</taxon>
        <taxon>Actinomycetota</taxon>
        <taxon>Actinomycetes</taxon>
        <taxon>Streptosporangiales</taxon>
        <taxon>Thermomonosporaceae</taxon>
        <taxon>Thermomonospora</taxon>
    </lineage>
</organism>
<feature type="DNA-binding region" description="H-T-H motif" evidence="4">
    <location>
        <begin position="54"/>
        <end position="73"/>
    </location>
</feature>
<keyword evidence="1" id="KW-0805">Transcription regulation</keyword>
<evidence type="ECO:0000256" key="5">
    <source>
        <dbReference type="SAM" id="MobiDB-lite"/>
    </source>
</evidence>
<dbReference type="PANTHER" id="PTHR30055:SF234">
    <property type="entry name" value="HTH-TYPE TRANSCRIPTIONAL REGULATOR BETI"/>
    <property type="match status" value="1"/>
</dbReference>
<evidence type="ECO:0000259" key="6">
    <source>
        <dbReference type="PROSITE" id="PS50977"/>
    </source>
</evidence>
<dbReference type="PRINTS" id="PR00455">
    <property type="entry name" value="HTHTETR"/>
</dbReference>
<proteinExistence type="predicted"/>
<dbReference type="InterPro" id="IPR001647">
    <property type="entry name" value="HTH_TetR"/>
</dbReference>
<evidence type="ECO:0000256" key="2">
    <source>
        <dbReference type="ARBA" id="ARBA00023125"/>
    </source>
</evidence>
<dbReference type="GO" id="GO:0003700">
    <property type="term" value="F:DNA-binding transcription factor activity"/>
    <property type="evidence" value="ECO:0007669"/>
    <property type="project" value="TreeGrafter"/>
</dbReference>
<dbReference type="Pfam" id="PF00440">
    <property type="entry name" value="TetR_N"/>
    <property type="match status" value="1"/>
</dbReference>
<dbReference type="GO" id="GO:0000976">
    <property type="term" value="F:transcription cis-regulatory region binding"/>
    <property type="evidence" value="ECO:0007669"/>
    <property type="project" value="TreeGrafter"/>
</dbReference>
<feature type="domain" description="HTH tetR-type" evidence="6">
    <location>
        <begin position="31"/>
        <end position="91"/>
    </location>
</feature>
<feature type="region of interest" description="Disordered" evidence="5">
    <location>
        <begin position="218"/>
        <end position="237"/>
    </location>
</feature>
<keyword evidence="3" id="KW-0804">Transcription</keyword>
<sequence>MREHETVHTEPEPIGKLPSGRHRLSRDYVVNHQVTRILAAVIEVTGTTGYAQLTVEAVIGRAGVSRSTFYEHFRNKDDAFLRAYDTMAARLMDSVTDAYKQEEDALGRLRAGLSAFLEFLAAEPLAARTCIVESLAAGPRAAARRDEAKQAFVQLVADNIRELFPAYPEPGLTAETIVGGIHEVVHTRIRRDEIAELPALLPALLNVFAIPDPERWGPDATAPYAREPEAPGTAPLD</sequence>
<dbReference type="OrthoDB" id="5242485at2"/>
<dbReference type="InterPro" id="IPR050109">
    <property type="entry name" value="HTH-type_TetR-like_transc_reg"/>
</dbReference>
<reference evidence="8" key="1">
    <citation type="submission" date="2016-10" db="EMBL/GenBank/DDBJ databases">
        <authorList>
            <person name="Varghese N."/>
            <person name="Submissions S."/>
        </authorList>
    </citation>
    <scope>NUCLEOTIDE SEQUENCE [LARGE SCALE GENOMIC DNA]</scope>
    <source>
        <strain evidence="8">DSM 43163</strain>
    </source>
</reference>
<dbReference type="EMBL" id="FNVO01000002">
    <property type="protein sequence ID" value="SEF93827.1"/>
    <property type="molecule type" value="Genomic_DNA"/>
</dbReference>
<dbReference type="Gene3D" id="1.10.357.10">
    <property type="entry name" value="Tetracycline Repressor, domain 2"/>
    <property type="match status" value="1"/>
</dbReference>
<dbReference type="SUPFAM" id="SSF46689">
    <property type="entry name" value="Homeodomain-like"/>
    <property type="match status" value="1"/>
</dbReference>
<name>A0A1H5W4S5_9ACTN</name>
<dbReference type="Proteomes" id="UP000236723">
    <property type="component" value="Unassembled WGS sequence"/>
</dbReference>
<dbReference type="PANTHER" id="PTHR30055">
    <property type="entry name" value="HTH-TYPE TRANSCRIPTIONAL REGULATOR RUTR"/>
    <property type="match status" value="1"/>
</dbReference>
<evidence type="ECO:0000256" key="3">
    <source>
        <dbReference type="ARBA" id="ARBA00023163"/>
    </source>
</evidence>
<accession>A0A1H5W4S5</accession>
<protein>
    <submittedName>
        <fullName evidence="7">DNA-binding transcriptional regulator, AcrR family</fullName>
    </submittedName>
</protein>
<dbReference type="AlphaFoldDB" id="A0A1H5W4S5"/>
<evidence type="ECO:0000256" key="4">
    <source>
        <dbReference type="PROSITE-ProRule" id="PRU00335"/>
    </source>
</evidence>
<dbReference type="RefSeq" id="WP_103936797.1">
    <property type="nucleotide sequence ID" value="NZ_FNVO01000002.1"/>
</dbReference>
<keyword evidence="8" id="KW-1185">Reference proteome</keyword>
<evidence type="ECO:0000256" key="1">
    <source>
        <dbReference type="ARBA" id="ARBA00023015"/>
    </source>
</evidence>
<dbReference type="InterPro" id="IPR009057">
    <property type="entry name" value="Homeodomain-like_sf"/>
</dbReference>
<evidence type="ECO:0000313" key="8">
    <source>
        <dbReference type="Proteomes" id="UP000236723"/>
    </source>
</evidence>
<dbReference type="PROSITE" id="PS50977">
    <property type="entry name" value="HTH_TETR_2"/>
    <property type="match status" value="1"/>
</dbReference>
<gene>
    <name evidence="7" type="ORF">SAMN04489712_102569</name>
</gene>
<evidence type="ECO:0000313" key="7">
    <source>
        <dbReference type="EMBL" id="SEF93827.1"/>
    </source>
</evidence>